<reference evidence="1 2" key="1">
    <citation type="submission" date="2024-01" db="EMBL/GenBank/DDBJ databases">
        <title>The genomes of 5 underutilized Papilionoideae crops provide insights into root nodulation and disease resistanc.</title>
        <authorList>
            <person name="Jiang F."/>
        </authorList>
    </citation>
    <scope>NUCLEOTIDE SEQUENCE [LARGE SCALE GENOMIC DNA]</scope>
    <source>
        <strain evidence="1">DUOXIRENSHENG_FW03</strain>
        <tissue evidence="1">Leaves</tissue>
    </source>
</reference>
<evidence type="ECO:0000313" key="2">
    <source>
        <dbReference type="Proteomes" id="UP001386955"/>
    </source>
</evidence>
<accession>A0AAN9SEK8</accession>
<evidence type="ECO:0000313" key="1">
    <source>
        <dbReference type="EMBL" id="KAK7394189.1"/>
    </source>
</evidence>
<sequence length="128" mass="14941">MTWKEVVDVHICVIDGKVDATSYLALKIGQLGLSLKKTRLQREHIIEQHFWDESELQSTRIANARPFEAKIFQLGPLRSSLHVKDKHDELTLFLRTRNREKERNDLMLQAVKDFDVASLSLIQEIDWS</sequence>
<organism evidence="1 2">
    <name type="scientific">Psophocarpus tetragonolobus</name>
    <name type="common">Winged bean</name>
    <name type="synonym">Dolichos tetragonolobus</name>
    <dbReference type="NCBI Taxonomy" id="3891"/>
    <lineage>
        <taxon>Eukaryota</taxon>
        <taxon>Viridiplantae</taxon>
        <taxon>Streptophyta</taxon>
        <taxon>Embryophyta</taxon>
        <taxon>Tracheophyta</taxon>
        <taxon>Spermatophyta</taxon>
        <taxon>Magnoliopsida</taxon>
        <taxon>eudicotyledons</taxon>
        <taxon>Gunneridae</taxon>
        <taxon>Pentapetalae</taxon>
        <taxon>rosids</taxon>
        <taxon>fabids</taxon>
        <taxon>Fabales</taxon>
        <taxon>Fabaceae</taxon>
        <taxon>Papilionoideae</taxon>
        <taxon>50 kb inversion clade</taxon>
        <taxon>NPAAA clade</taxon>
        <taxon>indigoferoid/millettioid clade</taxon>
        <taxon>Phaseoleae</taxon>
        <taxon>Psophocarpus</taxon>
    </lineage>
</organism>
<dbReference type="AlphaFoldDB" id="A0AAN9SEK8"/>
<protein>
    <submittedName>
        <fullName evidence="1">Uncharacterized protein</fullName>
    </submittedName>
</protein>
<dbReference type="Proteomes" id="UP001386955">
    <property type="component" value="Unassembled WGS sequence"/>
</dbReference>
<dbReference type="EMBL" id="JAYMYS010000004">
    <property type="protein sequence ID" value="KAK7394189.1"/>
    <property type="molecule type" value="Genomic_DNA"/>
</dbReference>
<name>A0AAN9SEK8_PSOTE</name>
<proteinExistence type="predicted"/>
<keyword evidence="2" id="KW-1185">Reference proteome</keyword>
<gene>
    <name evidence="1" type="ORF">VNO78_14710</name>
</gene>
<comment type="caution">
    <text evidence="1">The sequence shown here is derived from an EMBL/GenBank/DDBJ whole genome shotgun (WGS) entry which is preliminary data.</text>
</comment>